<evidence type="ECO:0000313" key="1">
    <source>
        <dbReference type="EMBL" id="VUC33857.1"/>
    </source>
</evidence>
<evidence type="ECO:0000313" key="2">
    <source>
        <dbReference type="Proteomes" id="UP000766486"/>
    </source>
</evidence>
<sequence length="114" mass="13090">MASKLRTKTKSANEKLDNFIQATPSGVPLATNQAEQNPRRALNSIRRHNYTVNTIENQDAKQRQAHDPREMEHWQRMYQLLDKAIDDRSSGESLQSQLLIEVQALSNMKKTKEG</sequence>
<reference evidence="1 2" key="1">
    <citation type="submission" date="2019-06" db="EMBL/GenBank/DDBJ databases">
        <authorList>
            <person name="Broberg M."/>
        </authorList>
    </citation>
    <scope>NUCLEOTIDE SEQUENCE [LARGE SCALE GENOMIC DNA]</scope>
</reference>
<protein>
    <submittedName>
        <fullName evidence="1">Uncharacterized protein</fullName>
    </submittedName>
</protein>
<gene>
    <name evidence="1" type="ORF">CLO192961_LOCUS362863</name>
</gene>
<dbReference type="Proteomes" id="UP000766486">
    <property type="component" value="Unassembled WGS sequence"/>
</dbReference>
<proteinExistence type="predicted"/>
<accession>A0ABY6UR52</accession>
<comment type="caution">
    <text evidence="1">The sequence shown here is derived from an EMBL/GenBank/DDBJ whole genome shotgun (WGS) entry which is preliminary data.</text>
</comment>
<dbReference type="EMBL" id="CABFNS010000872">
    <property type="protein sequence ID" value="VUC33857.1"/>
    <property type="molecule type" value="Genomic_DNA"/>
</dbReference>
<organism evidence="1 2">
    <name type="scientific">Bionectria ochroleuca</name>
    <name type="common">Gliocladium roseum</name>
    <dbReference type="NCBI Taxonomy" id="29856"/>
    <lineage>
        <taxon>Eukaryota</taxon>
        <taxon>Fungi</taxon>
        <taxon>Dikarya</taxon>
        <taxon>Ascomycota</taxon>
        <taxon>Pezizomycotina</taxon>
        <taxon>Sordariomycetes</taxon>
        <taxon>Hypocreomycetidae</taxon>
        <taxon>Hypocreales</taxon>
        <taxon>Bionectriaceae</taxon>
        <taxon>Clonostachys</taxon>
    </lineage>
</organism>
<name>A0ABY6UR52_BIOOC</name>
<keyword evidence="2" id="KW-1185">Reference proteome</keyword>